<sequence length="736" mass="78505">MRIRMQREKRRACALLLISMSVIWYLPAFQGVQAATYDFSVKDVYWETPLFPENRTLVVVLTYSGSLPATSVNATLDISKISADAQFSNSSYNGTLVRGDTLYLEFGMNLSSAAIAGGYMLPMRVDYVKGYSAHSFAAQIRADVMGVPDLKALSLNISIIRGYVNPISILIENSGDGVARNVMAAIQGQDIYLTLVGANRFDLGSIQPGASAMIAIALFAENSIGDGSSFSITLTYDGQDGAPYTRTLSIGVKVEGPDNPHLVASANTTDLTAGSLNNVALSVRNSGRSSALNVTVKVTPASESLTLIGANSFDLDKLEPGQTSVVPLPLFLDKEVYGSLRLSISMACRDERNASFADTVTIGFKVAEAPAPLIDVSANASTLQPNSISAVAFELKNIGTDSARNVTVSLFSQSPQAAVIVGAGTSNAWEILPNSSLVVERSIFVQPGVFGAVPIYIQVQYQDRLDNHYSYTSSFGFSVRSDPEVRVSTVSTVPSPIFPGDKVVKVICSIVNSGNYTAENTVIGMGQIAGVVGPSYAGTDRCTIPYLQVGASVQVQFLVDVASGAAPGYYDLPLTVVSPTGNRTVFIPITIREKAPVSVERIYFDRDVAPGARSVKVFVQLSNNGSQTAEQLRLSIVSGYITGSTSTLVGSLPGNSTKIVMMEVDIDQKVMPGSLTVDVELSWVQDSRQLSSTAYCDLPIFVPSAISPIAYVVLAFAIIVLAVAFRKRLYRLVSQV</sequence>
<name>A0A7C3IKX1_9CREN</name>
<evidence type="ECO:0008006" key="3">
    <source>
        <dbReference type="Google" id="ProtNLM"/>
    </source>
</evidence>
<keyword evidence="1" id="KW-0472">Membrane</keyword>
<dbReference type="PANTHER" id="PTHR35902">
    <property type="entry name" value="S-LAYER DOMAIN-LIKE PROTEIN-RELATED"/>
    <property type="match status" value="1"/>
</dbReference>
<evidence type="ECO:0000313" key="2">
    <source>
        <dbReference type="EMBL" id="HFK20031.1"/>
    </source>
</evidence>
<gene>
    <name evidence="2" type="ORF">ENS19_01990</name>
</gene>
<protein>
    <recommendedName>
        <fullName evidence="3">CARDB domain-containing protein</fullName>
    </recommendedName>
</protein>
<dbReference type="EMBL" id="DSTX01000002">
    <property type="protein sequence ID" value="HFK20031.1"/>
    <property type="molecule type" value="Genomic_DNA"/>
</dbReference>
<keyword evidence="1" id="KW-0812">Transmembrane</keyword>
<feature type="transmembrane region" description="Helical" evidence="1">
    <location>
        <begin position="700"/>
        <end position="725"/>
    </location>
</feature>
<keyword evidence="1" id="KW-1133">Transmembrane helix</keyword>
<dbReference type="AlphaFoldDB" id="A0A7C3IKX1"/>
<reference evidence="2" key="1">
    <citation type="journal article" date="2020" name="mSystems">
        <title>Genome- and Community-Level Interaction Insights into Carbon Utilization and Element Cycling Functions of Hydrothermarchaeota in Hydrothermal Sediment.</title>
        <authorList>
            <person name="Zhou Z."/>
            <person name="Liu Y."/>
            <person name="Xu W."/>
            <person name="Pan J."/>
            <person name="Luo Z.H."/>
            <person name="Li M."/>
        </authorList>
    </citation>
    <scope>NUCLEOTIDE SEQUENCE [LARGE SCALE GENOMIC DNA]</scope>
    <source>
        <strain evidence="2">SpSt-468</strain>
    </source>
</reference>
<dbReference type="PANTHER" id="PTHR35902:SF3">
    <property type="entry name" value="NPCBM-ASSOCIATED, NEW3 DOMAIN OF ALPHA-GALACTOSIDASE"/>
    <property type="match status" value="1"/>
</dbReference>
<organism evidence="2">
    <name type="scientific">Candidatus Methanomethylicus mesodigestus</name>
    <dbReference type="NCBI Taxonomy" id="1867258"/>
    <lineage>
        <taxon>Archaea</taxon>
        <taxon>Thermoproteota</taxon>
        <taxon>Methanosuratincolia</taxon>
        <taxon>Candidatus Methanomethylicales</taxon>
        <taxon>Candidatus Methanomethylicaceae</taxon>
        <taxon>Candidatus Methanomethylicus</taxon>
    </lineage>
</organism>
<proteinExistence type="predicted"/>
<evidence type="ECO:0000256" key="1">
    <source>
        <dbReference type="SAM" id="Phobius"/>
    </source>
</evidence>
<accession>A0A7C3IKX1</accession>
<comment type="caution">
    <text evidence="2">The sequence shown here is derived from an EMBL/GenBank/DDBJ whole genome shotgun (WGS) entry which is preliminary data.</text>
</comment>